<keyword evidence="2" id="KW-1133">Transmembrane helix</keyword>
<dbReference type="KEGG" id="bspl:114861413"/>
<feature type="compositionally biased region" description="Basic and acidic residues" evidence="1">
    <location>
        <begin position="10"/>
        <end position="27"/>
    </location>
</feature>
<keyword evidence="2" id="KW-0812">Transmembrane</keyword>
<protein>
    <submittedName>
        <fullName evidence="4">Uncharacterized protein ppp1r3aa</fullName>
    </submittedName>
</protein>
<evidence type="ECO:0000256" key="2">
    <source>
        <dbReference type="SAM" id="Phobius"/>
    </source>
</evidence>
<feature type="region of interest" description="Disordered" evidence="1">
    <location>
        <begin position="1130"/>
        <end position="1183"/>
    </location>
</feature>
<dbReference type="InterPro" id="IPR005036">
    <property type="entry name" value="CBM21_dom"/>
</dbReference>
<feature type="compositionally biased region" description="Acidic residues" evidence="1">
    <location>
        <begin position="42"/>
        <end position="53"/>
    </location>
</feature>
<dbReference type="Gene3D" id="2.60.40.2440">
    <property type="entry name" value="Carbohydrate binding type-21 domain"/>
    <property type="match status" value="1"/>
</dbReference>
<organism evidence="3 4">
    <name type="scientific">Betta splendens</name>
    <name type="common">Siamese fighting fish</name>
    <dbReference type="NCBI Taxonomy" id="158456"/>
    <lineage>
        <taxon>Eukaryota</taxon>
        <taxon>Metazoa</taxon>
        <taxon>Chordata</taxon>
        <taxon>Craniata</taxon>
        <taxon>Vertebrata</taxon>
        <taxon>Euteleostomi</taxon>
        <taxon>Actinopterygii</taxon>
        <taxon>Neopterygii</taxon>
        <taxon>Teleostei</taxon>
        <taxon>Neoteleostei</taxon>
        <taxon>Acanthomorphata</taxon>
        <taxon>Anabantaria</taxon>
        <taxon>Anabantiformes</taxon>
        <taxon>Anabantoidei</taxon>
        <taxon>Osphronemidae</taxon>
        <taxon>Betta</taxon>
    </lineage>
</organism>
<feature type="compositionally biased region" description="Polar residues" evidence="1">
    <location>
        <begin position="492"/>
        <end position="508"/>
    </location>
</feature>
<dbReference type="Pfam" id="PF03370">
    <property type="entry name" value="CBM_21"/>
    <property type="match status" value="1"/>
</dbReference>
<feature type="region of interest" description="Disordered" evidence="1">
    <location>
        <begin position="544"/>
        <end position="593"/>
    </location>
</feature>
<name>A0A6P7NAB0_BETSP</name>
<feature type="compositionally biased region" description="Polar residues" evidence="1">
    <location>
        <begin position="554"/>
        <end position="577"/>
    </location>
</feature>
<dbReference type="RefSeq" id="XP_029016407.1">
    <property type="nucleotide sequence ID" value="XM_029160574.3"/>
</dbReference>
<reference evidence="4" key="1">
    <citation type="submission" date="2025-08" db="UniProtKB">
        <authorList>
            <consortium name="RefSeq"/>
        </authorList>
    </citation>
    <scope>IDENTIFICATION</scope>
</reference>
<dbReference type="GO" id="GO:0000164">
    <property type="term" value="C:protein phosphatase type 1 complex"/>
    <property type="evidence" value="ECO:0007669"/>
    <property type="project" value="TreeGrafter"/>
</dbReference>
<keyword evidence="2" id="KW-0472">Membrane</keyword>
<sequence>MEALCLQPLVEDKVMMQEDELGKRSGEEEGGATEASSPAESTTEEETEEDSEPEPPVVVRRKVSFADAFGLNLVSVKEFDNVEVTEAEVSQSPKGEATHPLQEFYMSCLFTVPSSPEELDLRLQAQMVELESIELLPGTTTLRGIIRVVNVCYTKFVYVRLSLDQWNSYFDLLAEYVPGSSDIKTDRFTFKYTLVPPFGREGTRVEFCLRYETSGGTFWANNKDMNYVLFCHQRGLMKEQGLQVGEESASHKRSCLKAKRRGSLKNKIITVNTATQLAETDAAFKTAEGDRRTADYPEIQASHCKEHKRLVCSRRNQDRATREACVKDYLSQRRQQMPQACSPDSASGQKVSQPALVPLTQSDGFLYKCQKKHSNEVLTYHQIPLMTLDWNNDKQREWENCDMDDIWFRGEKLTLAGALQRDIEDRGPGNNMWESLLNGTDENADKGSSVCEVWQAFLNGPDCKDHSGVPESEWLQTAASVSPSNHEKPQNRCVSSSEGFQKSQVGTDTPPTLHARALAACQLLSAIRETQLADVSLSAEDHQAAEGCGRSTGDDNTVSQDASQRSQTKTVTDTPQEFSLKGATPVSEGSVDSSTKCHKHAIWEREREEIIGEAGAIGEDEPFTLHIADLVTSSGESKTTDMTAMPESPNARAVDRISQGARLHEGLSSSREKGVTGTAHNATGDTLAFKETIRQGTKDGEGFVASTSRRAAEEKIVMNRKENGVSAEEEIFRPLKTEECEISQSYVDEKECEEFRMSQNEGSENEMGPLQPHGDGVNRKQLCEESCAVKPKTEEHVLVSNQTEEEKCLSGLLRETNPSSHTAHSSDEMKVSQCDRDRIRPFSADKGVPNPVEVVKARWTHSQKDDASAVTPEEITVKETVAQKDTLTEARRQRAPLRRTEEYMSQRGEDERVSVGKLEIDAMAELMGNVDGPWEERENTLAELKEQELSAEVETHQPVESKILSEATKDPITAENTVAHEVMESGLEGTLIERFAEDLVRGICEEVFSWKEPDCNRDTNTVGKTEGGMAGTPDTTHDCHVLGEKGFNGALDSTVFSFSTGPNVSLCQVPKPNTATRSNKRSPRGKSQSLATADPAHSPSELQTDFSSSAHLSQDLSATLAAQSGPSLTESAAALSSGRNQEGSYRIKKRSVAHQEAGGQTEAQKERFNQSAPPSHKHLSNSSETLKESGGLISWTILCSLSHITRLLVCALLVVGSFVLAFLYDLPAFFALYIFSLCYWWYKWRRRQAATNKAMTG</sequence>
<dbReference type="AlphaFoldDB" id="A0A6P7NAB0"/>
<feature type="region of interest" description="Disordered" evidence="1">
    <location>
        <begin position="1"/>
        <end position="57"/>
    </location>
</feature>
<keyword evidence="3" id="KW-1185">Reference proteome</keyword>
<feature type="region of interest" description="Disordered" evidence="1">
    <location>
        <begin position="1066"/>
        <end position="1109"/>
    </location>
</feature>
<dbReference type="PANTHER" id="PTHR12307:SF2">
    <property type="entry name" value="PROTEIN PHOSPHATASE 1 REGULATORY SUBUNIT 3A"/>
    <property type="match status" value="1"/>
</dbReference>
<dbReference type="PANTHER" id="PTHR12307">
    <property type="entry name" value="PROTEIN PHOSPHATASE 1 REGULATORY SUBUNIT"/>
    <property type="match status" value="1"/>
</dbReference>
<dbReference type="Proteomes" id="UP000515150">
    <property type="component" value="Chromosome 9"/>
</dbReference>
<dbReference type="GO" id="GO:0005979">
    <property type="term" value="P:regulation of glycogen biosynthetic process"/>
    <property type="evidence" value="ECO:0007669"/>
    <property type="project" value="TreeGrafter"/>
</dbReference>
<dbReference type="CTD" id="101883146"/>
<evidence type="ECO:0000313" key="3">
    <source>
        <dbReference type="Proteomes" id="UP000515150"/>
    </source>
</evidence>
<feature type="region of interest" description="Disordered" evidence="1">
    <location>
        <begin position="477"/>
        <end position="508"/>
    </location>
</feature>
<evidence type="ECO:0000313" key="4">
    <source>
        <dbReference type="RefSeq" id="XP_029016407.1"/>
    </source>
</evidence>
<dbReference type="GeneID" id="114861413"/>
<dbReference type="InterPro" id="IPR050782">
    <property type="entry name" value="PP1_regulatory_subunit_3"/>
</dbReference>
<dbReference type="GO" id="GO:2001069">
    <property type="term" value="F:glycogen binding"/>
    <property type="evidence" value="ECO:0007669"/>
    <property type="project" value="TreeGrafter"/>
</dbReference>
<proteinExistence type="predicted"/>
<dbReference type="InterPro" id="IPR038175">
    <property type="entry name" value="CBM21_dom_sf"/>
</dbReference>
<dbReference type="GO" id="GO:0008157">
    <property type="term" value="F:protein phosphatase 1 binding"/>
    <property type="evidence" value="ECO:0007669"/>
    <property type="project" value="TreeGrafter"/>
</dbReference>
<feature type="compositionally biased region" description="Polar residues" evidence="1">
    <location>
        <begin position="1100"/>
        <end position="1109"/>
    </location>
</feature>
<gene>
    <name evidence="4" type="primary">ppp1r3aa</name>
</gene>
<evidence type="ECO:0000256" key="1">
    <source>
        <dbReference type="SAM" id="MobiDB-lite"/>
    </source>
</evidence>
<dbReference type="OrthoDB" id="1881at2759"/>
<feature type="compositionally biased region" description="Polar residues" evidence="1">
    <location>
        <begin position="1066"/>
        <end position="1077"/>
    </location>
</feature>
<feature type="compositionally biased region" description="Low complexity" evidence="1">
    <location>
        <begin position="32"/>
        <end position="41"/>
    </location>
</feature>
<feature type="transmembrane region" description="Helical" evidence="2">
    <location>
        <begin position="1222"/>
        <end position="1242"/>
    </location>
</feature>
<accession>A0A6P7NAB0</accession>
<dbReference type="PROSITE" id="PS51159">
    <property type="entry name" value="CBM21"/>
    <property type="match status" value="1"/>
</dbReference>